<feature type="transmembrane region" description="Helical" evidence="10">
    <location>
        <begin position="55"/>
        <end position="72"/>
    </location>
</feature>
<feature type="transmembrane region" description="Helical" evidence="10">
    <location>
        <begin position="239"/>
        <end position="256"/>
    </location>
</feature>
<feature type="transmembrane region" description="Helical" evidence="10">
    <location>
        <begin position="6"/>
        <end position="24"/>
    </location>
</feature>
<feature type="transmembrane region" description="Helical" evidence="10">
    <location>
        <begin position="183"/>
        <end position="204"/>
    </location>
</feature>
<keyword evidence="9" id="KW-0739">Sodium transport</keyword>
<evidence type="ECO:0000313" key="12">
    <source>
        <dbReference type="EMBL" id="WLV25210.1"/>
    </source>
</evidence>
<dbReference type="Pfam" id="PF00999">
    <property type="entry name" value="Na_H_Exchanger"/>
    <property type="match status" value="1"/>
</dbReference>
<dbReference type="Proteomes" id="UP001180087">
    <property type="component" value="Chromosome"/>
</dbReference>
<evidence type="ECO:0000256" key="7">
    <source>
        <dbReference type="ARBA" id="ARBA00023065"/>
    </source>
</evidence>
<comment type="subcellular location">
    <subcellularLocation>
        <location evidence="1">Cell membrane</location>
        <topology evidence="1">Multi-pass membrane protein</topology>
    </subcellularLocation>
</comment>
<sequence length="651" mass="73846">MEIFEIILFMLSAVFISNVLSKFIPNIAFPLIQIVLGICLTLPFASHSLELSPELFLLLFMAPLLFNDAARVDKGAIWGLRKPILLMSLGLVFMTVLLLGLFIHWLLPGLPYAAAFALAAALGPTDAVAVGALAKKVKVPHSIMHTLEGESLINDASGLVSFQFAVAALLTGTFSIVDAGTSFIFQSVGGVLVGSVLSLLKIVLMRWLRNFGVENEVSYVLMEILLPFLIFMAAEELGVNGILAVVFGGIVHSLSYKKLNAEVAQLKLLSRSTWAIISYSLNGLVFVLLGMQLPKILVTIWKNEFVNNGMLILYIVSITAVLLGLRLIWVRLFNNFGTERISHGGKEWKTTFLYTIAGVRGTITLVSALSLPFVLSDGTLFAERDLLLSIAAGVILLTLLLANFTLPLFAPKAVSGKERPAVAEEIAILRRVTKKLREKRTEDNQEAVGRVIRTYNDRIMSLTRSGEMRQDEKKLRRMILDWQLADTLNLVKQGKVKLRIAYPALWRLNRKLFIMSREKRYRRNLLYIRLLKKRFHAEHFHLLTAAERREQHKKLFRSNRAFILERLKDMDESTFPRELVEMFIMLYQRKEGRRKAKKDTAREERNLLYFAIQTERDYIQQFFEKGKISRNDMKRFRENLLAIENSLSLND</sequence>
<evidence type="ECO:0000256" key="3">
    <source>
        <dbReference type="ARBA" id="ARBA00022475"/>
    </source>
</evidence>
<dbReference type="EMBL" id="CP129113">
    <property type="protein sequence ID" value="WLV25210.1"/>
    <property type="molecule type" value="Genomic_DNA"/>
</dbReference>
<evidence type="ECO:0000313" key="13">
    <source>
        <dbReference type="Proteomes" id="UP001180087"/>
    </source>
</evidence>
<evidence type="ECO:0000256" key="6">
    <source>
        <dbReference type="ARBA" id="ARBA00023053"/>
    </source>
</evidence>
<reference evidence="12" key="1">
    <citation type="submission" date="2023-06" db="EMBL/GenBank/DDBJ databases">
        <title>A Treasure from Seagulls: Isolation and Description of Aciduricobacillus qingdaonensis gen. nov., sp. nov., a Rare Obligately Uric Acid-utilizing Member in the Family Bacillaceae.</title>
        <authorList>
            <person name="Liu W."/>
            <person name="Wang B."/>
        </authorList>
    </citation>
    <scope>NUCLEOTIDE SEQUENCE</scope>
    <source>
        <strain evidence="12">44XB</strain>
    </source>
</reference>
<keyword evidence="7" id="KW-0406">Ion transport</keyword>
<evidence type="ECO:0000256" key="9">
    <source>
        <dbReference type="ARBA" id="ARBA00023201"/>
    </source>
</evidence>
<evidence type="ECO:0000256" key="2">
    <source>
        <dbReference type="ARBA" id="ARBA00022448"/>
    </source>
</evidence>
<feature type="transmembrane region" description="Helical" evidence="10">
    <location>
        <begin position="311"/>
        <end position="330"/>
    </location>
</feature>
<feature type="transmembrane region" description="Helical" evidence="10">
    <location>
        <begin position="31"/>
        <end position="49"/>
    </location>
</feature>
<feature type="domain" description="Cation/H+ exchanger transmembrane" evidence="11">
    <location>
        <begin position="13"/>
        <end position="408"/>
    </location>
</feature>
<evidence type="ECO:0000259" key="11">
    <source>
        <dbReference type="Pfam" id="PF00999"/>
    </source>
</evidence>
<feature type="transmembrane region" description="Helical" evidence="10">
    <location>
        <begin position="113"/>
        <end position="134"/>
    </location>
</feature>
<accession>A0ABY9KX26</accession>
<keyword evidence="6" id="KW-0915">Sodium</keyword>
<dbReference type="Gene3D" id="6.10.140.1330">
    <property type="match status" value="1"/>
</dbReference>
<evidence type="ECO:0000256" key="10">
    <source>
        <dbReference type="SAM" id="Phobius"/>
    </source>
</evidence>
<feature type="transmembrane region" description="Helical" evidence="10">
    <location>
        <begin position="155"/>
        <end position="177"/>
    </location>
</feature>
<feature type="transmembrane region" description="Helical" evidence="10">
    <location>
        <begin position="386"/>
        <end position="409"/>
    </location>
</feature>
<feature type="transmembrane region" description="Helical" evidence="10">
    <location>
        <begin position="268"/>
        <end position="291"/>
    </location>
</feature>
<feature type="transmembrane region" description="Helical" evidence="10">
    <location>
        <begin position="351"/>
        <end position="374"/>
    </location>
</feature>
<proteinExistence type="predicted"/>
<organism evidence="12 13">
    <name type="scientific">Aciduricibacillus chroicocephali</name>
    <dbReference type="NCBI Taxonomy" id="3054939"/>
    <lineage>
        <taxon>Bacteria</taxon>
        <taxon>Bacillati</taxon>
        <taxon>Bacillota</taxon>
        <taxon>Bacilli</taxon>
        <taxon>Bacillales</taxon>
        <taxon>Bacillaceae</taxon>
        <taxon>Aciduricibacillus</taxon>
    </lineage>
</organism>
<keyword evidence="13" id="KW-1185">Reference proteome</keyword>
<keyword evidence="5 10" id="KW-1133">Transmembrane helix</keyword>
<evidence type="ECO:0000256" key="4">
    <source>
        <dbReference type="ARBA" id="ARBA00022692"/>
    </source>
</evidence>
<keyword evidence="8 10" id="KW-0472">Membrane</keyword>
<keyword evidence="3" id="KW-1003">Cell membrane</keyword>
<dbReference type="PANTHER" id="PTHR10110:SF86">
    <property type="entry name" value="SODIUM_HYDROGEN EXCHANGER 7"/>
    <property type="match status" value="1"/>
</dbReference>
<feature type="transmembrane region" description="Helical" evidence="10">
    <location>
        <begin position="84"/>
        <end position="107"/>
    </location>
</feature>
<evidence type="ECO:0000256" key="5">
    <source>
        <dbReference type="ARBA" id="ARBA00022989"/>
    </source>
</evidence>
<evidence type="ECO:0000256" key="8">
    <source>
        <dbReference type="ARBA" id="ARBA00023136"/>
    </source>
</evidence>
<gene>
    <name evidence="12" type="ORF">QR721_02980</name>
</gene>
<evidence type="ECO:0000256" key="1">
    <source>
        <dbReference type="ARBA" id="ARBA00004651"/>
    </source>
</evidence>
<dbReference type="PANTHER" id="PTHR10110">
    <property type="entry name" value="SODIUM/HYDROGEN EXCHANGER"/>
    <property type="match status" value="1"/>
</dbReference>
<keyword evidence="2" id="KW-0813">Transport</keyword>
<name>A0ABY9KX26_9BACI</name>
<dbReference type="RefSeq" id="WP_348028995.1">
    <property type="nucleotide sequence ID" value="NZ_CP129113.1"/>
</dbReference>
<keyword evidence="4 10" id="KW-0812">Transmembrane</keyword>
<protein>
    <submittedName>
        <fullName evidence="12">Cation:proton antiporter</fullName>
    </submittedName>
</protein>
<feature type="transmembrane region" description="Helical" evidence="10">
    <location>
        <begin position="216"/>
        <end position="233"/>
    </location>
</feature>
<dbReference type="InterPro" id="IPR018422">
    <property type="entry name" value="Cation/H_exchanger_CPA1"/>
</dbReference>
<dbReference type="InterPro" id="IPR006153">
    <property type="entry name" value="Cation/H_exchanger_TM"/>
</dbReference>